<dbReference type="RefSeq" id="WP_138156851.1">
    <property type="nucleotide sequence ID" value="NZ_CP039381.1"/>
</dbReference>
<dbReference type="PANTHER" id="PTHR30363">
    <property type="entry name" value="HTH-TYPE TRANSCRIPTIONAL REGULATOR SRLR-RELATED"/>
    <property type="match status" value="1"/>
</dbReference>
<dbReference type="Gene3D" id="3.40.50.1360">
    <property type="match status" value="1"/>
</dbReference>
<proteinExistence type="predicted"/>
<dbReference type="Pfam" id="PF08220">
    <property type="entry name" value="HTH_DeoR"/>
    <property type="match status" value="1"/>
</dbReference>
<accession>A0A4V1G529</accession>
<keyword evidence="2" id="KW-0238">DNA-binding</keyword>
<keyword evidence="3" id="KW-0804">Transcription</keyword>
<evidence type="ECO:0000256" key="2">
    <source>
        <dbReference type="ARBA" id="ARBA00023125"/>
    </source>
</evidence>
<dbReference type="KEGG" id="ruj:E5Z56_05135"/>
<dbReference type="OrthoDB" id="9797223at2"/>
<dbReference type="SUPFAM" id="SSF100950">
    <property type="entry name" value="NagB/RpiA/CoA transferase-like"/>
    <property type="match status" value="1"/>
</dbReference>
<evidence type="ECO:0000313" key="5">
    <source>
        <dbReference type="EMBL" id="QCT06783.1"/>
    </source>
</evidence>
<dbReference type="SUPFAM" id="SSF46785">
    <property type="entry name" value="Winged helix' DNA-binding domain"/>
    <property type="match status" value="1"/>
</dbReference>
<dbReference type="Gene3D" id="1.10.10.10">
    <property type="entry name" value="Winged helix-like DNA-binding domain superfamily/Winged helix DNA-binding domain"/>
    <property type="match status" value="1"/>
</dbReference>
<dbReference type="EMBL" id="CP039381">
    <property type="protein sequence ID" value="QCT06783.1"/>
    <property type="molecule type" value="Genomic_DNA"/>
</dbReference>
<gene>
    <name evidence="5" type="ORF">E5Z56_05135</name>
</gene>
<sequence>MEKRIDKIRHKVETEGEVFVTELSELYDVTEETIRRDLEKLKNEGVVTRTFGGAVLNTVNHKDHIHFFKRKSINIEEKRKIASMAVRAMPKMRTLMADNSTTVMEAMKLLKNKNNITTITFSAQIFQELDGSEMRVISTGGRYDEDTLSFQGNLAIDSISKYNVDVAFLSCKGLSFEGGLMDSTEGEAFLKSEMAKRANTVVLLADHTKFDQTAFVNFLSIDKLDYLITDEKPDDKWVDYCNENDIKLIY</sequence>
<dbReference type="GO" id="GO:0003677">
    <property type="term" value="F:DNA binding"/>
    <property type="evidence" value="ECO:0007669"/>
    <property type="project" value="UniProtKB-KW"/>
</dbReference>
<keyword evidence="6" id="KW-1185">Reference proteome</keyword>
<dbReference type="Pfam" id="PF00455">
    <property type="entry name" value="DeoRC"/>
    <property type="match status" value="1"/>
</dbReference>
<dbReference type="InterPro" id="IPR036390">
    <property type="entry name" value="WH_DNA-bd_sf"/>
</dbReference>
<dbReference type="PROSITE" id="PS51000">
    <property type="entry name" value="HTH_DEOR_2"/>
    <property type="match status" value="1"/>
</dbReference>
<feature type="domain" description="HTH deoR-type" evidence="4">
    <location>
        <begin position="1"/>
        <end position="56"/>
    </location>
</feature>
<dbReference type="Proteomes" id="UP000301475">
    <property type="component" value="Chromosome"/>
</dbReference>
<evidence type="ECO:0000313" key="6">
    <source>
        <dbReference type="Proteomes" id="UP000301475"/>
    </source>
</evidence>
<evidence type="ECO:0000256" key="1">
    <source>
        <dbReference type="ARBA" id="ARBA00023015"/>
    </source>
</evidence>
<dbReference type="InterPro" id="IPR036388">
    <property type="entry name" value="WH-like_DNA-bd_sf"/>
</dbReference>
<dbReference type="InterPro" id="IPR050313">
    <property type="entry name" value="Carb_Metab_HTH_regulators"/>
</dbReference>
<dbReference type="InterPro" id="IPR037171">
    <property type="entry name" value="NagB/RpiA_transferase-like"/>
</dbReference>
<dbReference type="SMART" id="SM01134">
    <property type="entry name" value="DeoRC"/>
    <property type="match status" value="1"/>
</dbReference>
<dbReference type="InterPro" id="IPR014036">
    <property type="entry name" value="DeoR-like_C"/>
</dbReference>
<dbReference type="GO" id="GO:0003700">
    <property type="term" value="F:DNA-binding transcription factor activity"/>
    <property type="evidence" value="ECO:0007669"/>
    <property type="project" value="InterPro"/>
</dbReference>
<dbReference type="AlphaFoldDB" id="A0A4V1G529"/>
<evidence type="ECO:0000256" key="3">
    <source>
        <dbReference type="ARBA" id="ARBA00023163"/>
    </source>
</evidence>
<dbReference type="SMART" id="SM00420">
    <property type="entry name" value="HTH_DEOR"/>
    <property type="match status" value="1"/>
</dbReference>
<reference evidence="5 6" key="1">
    <citation type="submission" date="2019-04" db="EMBL/GenBank/DDBJ databases">
        <authorList>
            <person name="Embree M."/>
            <person name="Gaffney J.R."/>
        </authorList>
    </citation>
    <scope>NUCLEOTIDE SEQUENCE [LARGE SCALE GENOMIC DNA]</scope>
    <source>
        <strain evidence="5 6">JE7A12</strain>
    </source>
</reference>
<dbReference type="InterPro" id="IPR001034">
    <property type="entry name" value="DeoR_HTH"/>
</dbReference>
<evidence type="ECO:0000259" key="4">
    <source>
        <dbReference type="PROSITE" id="PS51000"/>
    </source>
</evidence>
<organism evidence="5 6">
    <name type="scientific">Ruminococcus bovis</name>
    <dbReference type="NCBI Taxonomy" id="2564099"/>
    <lineage>
        <taxon>Bacteria</taxon>
        <taxon>Bacillati</taxon>
        <taxon>Bacillota</taxon>
        <taxon>Clostridia</taxon>
        <taxon>Eubacteriales</taxon>
        <taxon>Oscillospiraceae</taxon>
        <taxon>Ruminococcus</taxon>
    </lineage>
</organism>
<keyword evidence="1" id="KW-0805">Transcription regulation</keyword>
<protein>
    <submittedName>
        <fullName evidence="5">DeoR/GlpR transcriptional regulator</fullName>
    </submittedName>
</protein>
<dbReference type="PANTHER" id="PTHR30363:SF44">
    <property type="entry name" value="AGA OPERON TRANSCRIPTIONAL REPRESSOR-RELATED"/>
    <property type="match status" value="1"/>
</dbReference>
<dbReference type="InterPro" id="IPR018356">
    <property type="entry name" value="Tscrpt_reg_HTH_DeoR_CS"/>
</dbReference>
<dbReference type="PROSITE" id="PS00894">
    <property type="entry name" value="HTH_DEOR_1"/>
    <property type="match status" value="1"/>
</dbReference>
<name>A0A4V1G529_9FIRM</name>
<dbReference type="PRINTS" id="PR00037">
    <property type="entry name" value="HTHLACR"/>
</dbReference>